<evidence type="ECO:0000256" key="4">
    <source>
        <dbReference type="SAM" id="Coils"/>
    </source>
</evidence>
<reference evidence="7 8" key="1">
    <citation type="submission" date="2017-10" db="EMBL/GenBank/DDBJ databases">
        <title>A new Pekin duck reference genome.</title>
        <authorList>
            <person name="Hou Z.-C."/>
            <person name="Zhou Z.-K."/>
            <person name="Zhu F."/>
            <person name="Hou S.-S."/>
        </authorList>
    </citation>
    <scope>NUCLEOTIDE SEQUENCE [LARGE SCALE GENOMIC DNA]</scope>
</reference>
<protein>
    <recommendedName>
        <fullName evidence="6">ALMS motif domain-containing protein</fullName>
    </recommendedName>
</protein>
<feature type="compositionally biased region" description="Polar residues" evidence="5">
    <location>
        <begin position="1418"/>
        <end position="1454"/>
    </location>
</feature>
<evidence type="ECO:0000313" key="8">
    <source>
        <dbReference type="Proteomes" id="UP000016666"/>
    </source>
</evidence>
<feature type="compositionally biased region" description="Basic and acidic residues" evidence="5">
    <location>
        <begin position="1869"/>
        <end position="1885"/>
    </location>
</feature>
<keyword evidence="8" id="KW-1185">Reference proteome</keyword>
<feature type="coiled-coil region" evidence="4">
    <location>
        <begin position="964"/>
        <end position="1029"/>
    </location>
</feature>
<feature type="coiled-coil region" evidence="4">
    <location>
        <begin position="292"/>
        <end position="350"/>
    </location>
</feature>
<dbReference type="Pfam" id="PF15309">
    <property type="entry name" value="ALMS_motif"/>
    <property type="match status" value="1"/>
</dbReference>
<sequence>MEPSLLLLPLQGCPRPGATAPARPCCGGKRREAARRRGGPEPPGRCVSRRARADWLAGGERRRPAEVDCSVFPKMKRKVAKVGKLRLSPNEETMLLKEEYERRRKLRLQQVREQQKYIALQIRQKVKQKREEQLHQLEETLRAEWQKEQDEKIKALEKLFLSSLRAVGEGHRQAKENEPDLEALAKQAEERKQRAEKRHRKALREQKFQKEKLLHEQTRRINARKHALDVERERAAKVASLPPPPPHPLENFEAKKIPAVKAYGAGNFSITRYHISEPYVDREMDGEQPDARLAAEEEVKRLEELHREAEREKREQVAKAHLRGSHALKKVHLAQDRERLLKELEQMQNVDRMRRRQRVAQMPPQLFVPAYKRMEIKDDWQRELEFAFEDMYSEDRQMKGDLILQFEPQPLPTPSDRSQDNDLDLSLEQESACDNQQESEQMTEGEVPDESEKHEEAKTHQSQSKLALKKLLNKIRSQKEEWTSKNEKEIPSEAETIESGTIPSEERQLCDVELDCEQHKNSVCEAEDSVETLEHTAAAESSILIHPQEQAAKIRMENERKKLIEQIEQQKQEQLALLKQIEEKKARLEADLLKIQMQTCLEEAKNKEEEEEKGQPVQSCSIPSPDQPKEVEQESGSTAVSETRSPREDSHLQMIRNYQQRLLQQNRLHEQTIEEARKRLQEYQNKLKERYSAASVTPSSSVETKSVLKPVLEPVLQRQRVQRTQHQSPEQVRAEDHARSPPVFSSLSNVPESTSSQNHEEQTHHVCPGRHAQPLETSKSRYGEFHLPWSCPSQEPVSLLETSPDQAREPSPFQLPSASVTQGVTAVRTRTEARVQHVRFALPAEDSSEPSEAEHFQESSQVMSDCQTETEAVEEPPLTAAFTPATGSHVVQAATAEFLAGQQGSVGSTTRTSLEPTARTEPVTSSHEEGVEEFLTSKSGQASLLNYSGILNLRDRMLASSESIQAQQRYLKELQEQLDAQREALLSRQKIQEQLLLQKHSKLKEQMQMQEQEALKEFLNKQVRRISTNEEMTEALMPDWINRSDIFQDSENYQQENCGMNKLHRNEMISQCIDLAGQTEQPEKVLHREQKWRSSKPPVTKVKLGLDLEQHELSVIPEVDTPRSCNVSFAGKTDSVGGESSTMSTVGEFAYVKCYSPALRKDGRSPGSITSCEEQISGESPRQRKQSGLLQELLLMSAETSCDSAQSQDSLTARDSPFPAAEVGEETPRSGPSFRSIHAEVLSKVVSPDLCSEAFMQAIPCDLSSTISTGSFLTSETLDASPIDTGLSSDSTEDRILKKTGSCPWSSLLPFTSRLRQENLSRAPETWLPEGATFLYKGSETQQILEKCGGDLNSSSENNVHFQALAAELDLPEMERRFPNSRHQLFQPLEPSFDLDISSCISQYKISQDNREFRKTSTESQDTSAFLDGRNSSLNIQRGSLPSGLETNKPNTITSEEESLKENGILGSDESFHPLRAESSLSDLSQNADQPEDRNIMLETSSGQNPGIRVRDNENGISSAREYEELTRSMECVSLQCSMEETRNESLSSLEEQKSFYQLNTTPVPVDKTSPQHLLNESVTFRQEALSSEEKLPVKVFDRKYVKLPEKFLHVHEANKAVAVDSQCNSHVKEPDQGFPEVQKSSWITRETSLEVPGIHLQAVQQNVSFLGRREKHSSSVPGSSCRIPVWETESGHGIMEEPELTLISSNDISVVESDVEHMNQEKSEEDKISNPASADKSDLNDFTEEREFLPLVPDADYSMFVRPDSSSRAQSPNDRQHPSHQTAVMRLEFPSASGSLQESFLKRKKSFIQKSLERVEEIKNRERKNEKPEAKPFQRRKSEKLSRQKESFLLPGKKGAVVNQLKKVGEVKVSSPEDRKAGKVEMHQRTSRLYNQLEEVKTRKEEKKRQETSAKNREKAKEFQKKMLEKLRAKKTGKTP</sequence>
<keyword evidence="4" id="KW-0175">Coiled coil</keyword>
<evidence type="ECO:0000256" key="3">
    <source>
        <dbReference type="ARBA" id="ARBA00023212"/>
    </source>
</evidence>
<keyword evidence="3" id="KW-0206">Cytoskeleton</keyword>
<dbReference type="GO" id="GO:0046599">
    <property type="term" value="P:regulation of centriole replication"/>
    <property type="evidence" value="ECO:0007669"/>
    <property type="project" value="TreeGrafter"/>
</dbReference>
<feature type="coiled-coil region" evidence="4">
    <location>
        <begin position="655"/>
        <end position="693"/>
    </location>
</feature>
<evidence type="ECO:0000313" key="7">
    <source>
        <dbReference type="Ensembl" id="ENSAPLP00000017801.1"/>
    </source>
</evidence>
<dbReference type="Proteomes" id="UP000016666">
    <property type="component" value="Chromosome 1"/>
</dbReference>
<dbReference type="GO" id="GO:0005813">
    <property type="term" value="C:centrosome"/>
    <property type="evidence" value="ECO:0007669"/>
    <property type="project" value="UniProtKB-SubCell"/>
</dbReference>
<evidence type="ECO:0000259" key="6">
    <source>
        <dbReference type="Pfam" id="PF15309"/>
    </source>
</evidence>
<feature type="region of interest" description="Disordered" evidence="5">
    <location>
        <begin position="1410"/>
        <end position="1470"/>
    </location>
</feature>
<organism evidence="7 8">
    <name type="scientific">Anas platyrhynchos platyrhynchos</name>
    <name type="common">Northern mallard</name>
    <dbReference type="NCBI Taxonomy" id="8840"/>
    <lineage>
        <taxon>Eukaryota</taxon>
        <taxon>Metazoa</taxon>
        <taxon>Chordata</taxon>
        <taxon>Craniata</taxon>
        <taxon>Vertebrata</taxon>
        <taxon>Euteleostomi</taxon>
        <taxon>Archelosauria</taxon>
        <taxon>Archosauria</taxon>
        <taxon>Dinosauria</taxon>
        <taxon>Saurischia</taxon>
        <taxon>Theropoda</taxon>
        <taxon>Coelurosauria</taxon>
        <taxon>Aves</taxon>
        <taxon>Neognathae</taxon>
        <taxon>Galloanserae</taxon>
        <taxon>Anseriformes</taxon>
        <taxon>Anatidae</taxon>
        <taxon>Anatinae</taxon>
        <taxon>Anas</taxon>
    </lineage>
</organism>
<comment type="subcellular location">
    <subcellularLocation>
        <location evidence="1">Cytoplasm</location>
        <location evidence="1">Cytoskeleton</location>
        <location evidence="1">Microtubule organizing center</location>
        <location evidence="1">Centrosome</location>
    </subcellularLocation>
</comment>
<accession>A0A493SW31</accession>
<feature type="compositionally biased region" description="Basic and acidic residues" evidence="5">
    <location>
        <begin position="1895"/>
        <end position="1928"/>
    </location>
</feature>
<feature type="compositionally biased region" description="Polar residues" evidence="5">
    <location>
        <begin position="1167"/>
        <end position="1180"/>
    </location>
</feature>
<dbReference type="OMA" id="DNWTSRC"/>
<feature type="compositionally biased region" description="Polar residues" evidence="5">
    <location>
        <begin position="1204"/>
        <end position="1213"/>
    </location>
</feature>
<name>A0A493SW31_ANAPP</name>
<dbReference type="PANTHER" id="PTHR21553:SF26">
    <property type="entry name" value="ALMS MOTIF DOMAIN-CONTAINING PROTEIN"/>
    <property type="match status" value="1"/>
</dbReference>
<reference evidence="7" key="2">
    <citation type="submission" date="2025-08" db="UniProtKB">
        <authorList>
            <consortium name="Ensembl"/>
        </authorList>
    </citation>
    <scope>IDENTIFICATION</scope>
</reference>
<feature type="region of interest" description="Disordered" evidence="5">
    <location>
        <begin position="1716"/>
        <end position="1739"/>
    </location>
</feature>
<dbReference type="PANTHER" id="PTHR21553">
    <property type="entry name" value="ALMS1-RELATED"/>
    <property type="match status" value="1"/>
</dbReference>
<feature type="coiled-coil region" evidence="4">
    <location>
        <begin position="171"/>
        <end position="212"/>
    </location>
</feature>
<feature type="compositionally biased region" description="Polar residues" evidence="5">
    <location>
        <begin position="634"/>
        <end position="643"/>
    </location>
</feature>
<feature type="region of interest" description="Disordered" evidence="5">
    <location>
        <begin position="902"/>
        <end position="927"/>
    </location>
</feature>
<feature type="compositionally biased region" description="Basic and acidic residues" evidence="5">
    <location>
        <begin position="1716"/>
        <end position="1729"/>
    </location>
</feature>
<dbReference type="InterPro" id="IPR029299">
    <property type="entry name" value="ALMS_motif"/>
</dbReference>
<dbReference type="GeneTree" id="ENSGT00940000153123"/>
<feature type="region of interest" description="Disordered" evidence="5">
    <location>
        <begin position="1204"/>
        <end position="1233"/>
    </location>
</feature>
<feature type="compositionally biased region" description="Polar residues" evidence="5">
    <location>
        <begin position="1765"/>
        <end position="1774"/>
    </location>
</feature>
<dbReference type="GO" id="GO:0005814">
    <property type="term" value="C:centriole"/>
    <property type="evidence" value="ECO:0007669"/>
    <property type="project" value="TreeGrafter"/>
</dbReference>
<feature type="compositionally biased region" description="Polar residues" evidence="5">
    <location>
        <begin position="902"/>
        <end position="915"/>
    </location>
</feature>
<dbReference type="Ensembl" id="ENSAPLT00000018999.1">
    <property type="protein sequence ID" value="ENSAPLP00000017801.1"/>
    <property type="gene ID" value="ENSAPLG00000014794.2"/>
</dbReference>
<feature type="compositionally biased region" description="Basic and acidic residues" evidence="5">
    <location>
        <begin position="450"/>
        <end position="459"/>
    </location>
</feature>
<feature type="compositionally biased region" description="Basic and acidic residues" evidence="5">
    <location>
        <begin position="1813"/>
        <end position="1833"/>
    </location>
</feature>
<feature type="region of interest" description="Disordered" evidence="5">
    <location>
        <begin position="1760"/>
        <end position="1781"/>
    </location>
</feature>
<feature type="compositionally biased region" description="Polar residues" evidence="5">
    <location>
        <begin position="430"/>
        <end position="440"/>
    </location>
</feature>
<keyword evidence="2" id="KW-0963">Cytoplasm</keyword>
<proteinExistence type="predicted"/>
<evidence type="ECO:0000256" key="2">
    <source>
        <dbReference type="ARBA" id="ARBA00022490"/>
    </source>
</evidence>
<reference evidence="7" key="3">
    <citation type="submission" date="2025-09" db="UniProtKB">
        <authorList>
            <consortium name="Ensembl"/>
        </authorList>
    </citation>
    <scope>IDENTIFICATION</scope>
</reference>
<feature type="domain" description="ALMS motif" evidence="6">
    <location>
        <begin position="1796"/>
        <end position="1930"/>
    </location>
</feature>
<feature type="region of interest" description="Disordered" evidence="5">
    <location>
        <begin position="1162"/>
        <end position="1185"/>
    </location>
</feature>
<dbReference type="STRING" id="8840.ENSAPLP00000017801"/>
<feature type="region of interest" description="Disordered" evidence="5">
    <location>
        <begin position="18"/>
        <end position="45"/>
    </location>
</feature>
<feature type="region of interest" description="Disordered" evidence="5">
    <location>
        <begin position="430"/>
        <end position="465"/>
    </location>
</feature>
<feature type="region of interest" description="Disordered" evidence="5">
    <location>
        <begin position="718"/>
        <end position="774"/>
    </location>
</feature>
<feature type="region of interest" description="Disordered" evidence="5">
    <location>
        <begin position="1869"/>
        <end position="1937"/>
    </location>
</feature>
<feature type="region of interest" description="Disordered" evidence="5">
    <location>
        <begin position="606"/>
        <end position="650"/>
    </location>
</feature>
<feature type="compositionally biased region" description="Polar residues" evidence="5">
    <location>
        <begin position="743"/>
        <end position="757"/>
    </location>
</feature>
<feature type="region of interest" description="Disordered" evidence="5">
    <location>
        <begin position="1813"/>
        <end position="1849"/>
    </location>
</feature>
<dbReference type="GO" id="GO:0005829">
    <property type="term" value="C:cytosol"/>
    <property type="evidence" value="ECO:0007669"/>
    <property type="project" value="TreeGrafter"/>
</dbReference>
<evidence type="ECO:0000256" key="5">
    <source>
        <dbReference type="SAM" id="MobiDB-lite"/>
    </source>
</evidence>
<evidence type="ECO:0000256" key="1">
    <source>
        <dbReference type="ARBA" id="ARBA00004300"/>
    </source>
</evidence>